<reference evidence="1" key="1">
    <citation type="journal article" date="2022" name="Int. J. Mol. Sci.">
        <title>Draft Genome of Tanacetum Coccineum: Genomic Comparison of Closely Related Tanacetum-Family Plants.</title>
        <authorList>
            <person name="Yamashiro T."/>
            <person name="Shiraishi A."/>
            <person name="Nakayama K."/>
            <person name="Satake H."/>
        </authorList>
    </citation>
    <scope>NUCLEOTIDE SEQUENCE</scope>
</reference>
<feature type="non-terminal residue" evidence="1">
    <location>
        <position position="1"/>
    </location>
</feature>
<proteinExistence type="predicted"/>
<protein>
    <submittedName>
        <fullName evidence="1">Uncharacterized protein</fullName>
    </submittedName>
</protein>
<organism evidence="1 2">
    <name type="scientific">Tanacetum coccineum</name>
    <dbReference type="NCBI Taxonomy" id="301880"/>
    <lineage>
        <taxon>Eukaryota</taxon>
        <taxon>Viridiplantae</taxon>
        <taxon>Streptophyta</taxon>
        <taxon>Embryophyta</taxon>
        <taxon>Tracheophyta</taxon>
        <taxon>Spermatophyta</taxon>
        <taxon>Magnoliopsida</taxon>
        <taxon>eudicotyledons</taxon>
        <taxon>Gunneridae</taxon>
        <taxon>Pentapetalae</taxon>
        <taxon>asterids</taxon>
        <taxon>campanulids</taxon>
        <taxon>Asterales</taxon>
        <taxon>Asteraceae</taxon>
        <taxon>Asteroideae</taxon>
        <taxon>Anthemideae</taxon>
        <taxon>Anthemidinae</taxon>
        <taxon>Tanacetum</taxon>
    </lineage>
</organism>
<evidence type="ECO:0000313" key="1">
    <source>
        <dbReference type="EMBL" id="GJU04014.1"/>
    </source>
</evidence>
<dbReference type="Proteomes" id="UP001151760">
    <property type="component" value="Unassembled WGS sequence"/>
</dbReference>
<accession>A0ABQ5IUW8</accession>
<gene>
    <name evidence="1" type="ORF">Tco_1114352</name>
</gene>
<sequence>AQSILSGKKESTTDLFDVVSDDLLTLNKNLQSKITFESGQFTLQEFGYEGCVILSEIEGLVKFLLLNKLDESDLGHMIWLKEYQYHEVATLKEQLQRERELRKVLETGLMMSKKILPLLESIDDTWGGISSLEHDEAVMLEAAMFGGITEESGYLIPYAPRQYMRNGLDENLGVYARPTPHPPSLSLIAQRSIREQQKKSRLRSVSDSLSDYTQFTIEQGTMSNKFCYLDVHPGTESLSKKSKNDEAQANGK</sequence>
<comment type="caution">
    <text evidence="1">The sequence shown here is derived from an EMBL/GenBank/DDBJ whole genome shotgun (WGS) entry which is preliminary data.</text>
</comment>
<keyword evidence="2" id="KW-1185">Reference proteome</keyword>
<name>A0ABQ5IUW8_9ASTR</name>
<reference evidence="1" key="2">
    <citation type="submission" date="2022-01" db="EMBL/GenBank/DDBJ databases">
        <authorList>
            <person name="Yamashiro T."/>
            <person name="Shiraishi A."/>
            <person name="Satake H."/>
            <person name="Nakayama K."/>
        </authorList>
    </citation>
    <scope>NUCLEOTIDE SEQUENCE</scope>
</reference>
<evidence type="ECO:0000313" key="2">
    <source>
        <dbReference type="Proteomes" id="UP001151760"/>
    </source>
</evidence>
<dbReference type="EMBL" id="BQNB010021208">
    <property type="protein sequence ID" value="GJU04014.1"/>
    <property type="molecule type" value="Genomic_DNA"/>
</dbReference>